<feature type="region of interest" description="Disordered" evidence="1">
    <location>
        <begin position="22"/>
        <end position="44"/>
    </location>
</feature>
<evidence type="ECO:0000313" key="2">
    <source>
        <dbReference type="EMBL" id="CAL1378142.1"/>
    </source>
</evidence>
<organism evidence="2 3">
    <name type="scientific">Linum trigynum</name>
    <dbReference type="NCBI Taxonomy" id="586398"/>
    <lineage>
        <taxon>Eukaryota</taxon>
        <taxon>Viridiplantae</taxon>
        <taxon>Streptophyta</taxon>
        <taxon>Embryophyta</taxon>
        <taxon>Tracheophyta</taxon>
        <taxon>Spermatophyta</taxon>
        <taxon>Magnoliopsida</taxon>
        <taxon>eudicotyledons</taxon>
        <taxon>Gunneridae</taxon>
        <taxon>Pentapetalae</taxon>
        <taxon>rosids</taxon>
        <taxon>fabids</taxon>
        <taxon>Malpighiales</taxon>
        <taxon>Linaceae</taxon>
        <taxon>Linum</taxon>
    </lineage>
</organism>
<sequence>MIAAEKTALEKAGEVISKTAAVGGAKENRAKVSTPQEESLRDGEMEDLTDNETLKVSFLNLAEAQFEQQVNATTAKEERCDDEDPAGGLGAATEDRRFPRADRGGG</sequence>
<accession>A0AAV2DXD6</accession>
<name>A0AAV2DXD6_9ROSI</name>
<feature type="region of interest" description="Disordered" evidence="1">
    <location>
        <begin position="70"/>
        <end position="106"/>
    </location>
</feature>
<reference evidence="2 3" key="1">
    <citation type="submission" date="2024-04" db="EMBL/GenBank/DDBJ databases">
        <authorList>
            <person name="Fracassetti M."/>
        </authorList>
    </citation>
    <scope>NUCLEOTIDE SEQUENCE [LARGE SCALE GENOMIC DNA]</scope>
</reference>
<gene>
    <name evidence="2" type="ORF">LTRI10_LOCUS19743</name>
</gene>
<protein>
    <submittedName>
        <fullName evidence="2">Uncharacterized protein</fullName>
    </submittedName>
</protein>
<keyword evidence="3" id="KW-1185">Reference proteome</keyword>
<proteinExistence type="predicted"/>
<evidence type="ECO:0000256" key="1">
    <source>
        <dbReference type="SAM" id="MobiDB-lite"/>
    </source>
</evidence>
<dbReference type="Proteomes" id="UP001497516">
    <property type="component" value="Chromosome 3"/>
</dbReference>
<feature type="compositionally biased region" description="Basic and acidic residues" evidence="1">
    <location>
        <begin position="93"/>
        <end position="106"/>
    </location>
</feature>
<evidence type="ECO:0000313" key="3">
    <source>
        <dbReference type="Proteomes" id="UP001497516"/>
    </source>
</evidence>
<dbReference type="AlphaFoldDB" id="A0AAV2DXD6"/>
<dbReference type="EMBL" id="OZ034816">
    <property type="protein sequence ID" value="CAL1378142.1"/>
    <property type="molecule type" value="Genomic_DNA"/>
</dbReference>